<keyword evidence="8" id="KW-1185">Reference proteome</keyword>
<dbReference type="GO" id="GO:0008810">
    <property type="term" value="F:cellulase activity"/>
    <property type="evidence" value="ECO:0007669"/>
    <property type="project" value="UniProtKB-EC"/>
</dbReference>
<evidence type="ECO:0000256" key="1">
    <source>
        <dbReference type="ARBA" id="ARBA00006272"/>
    </source>
</evidence>
<evidence type="ECO:0000256" key="6">
    <source>
        <dbReference type="PIRNR" id="PIRNR001123"/>
    </source>
</evidence>
<keyword evidence="2" id="KW-0031">Aminopeptidase</keyword>
<dbReference type="Pfam" id="PF05343">
    <property type="entry name" value="Peptidase_M42"/>
    <property type="match status" value="1"/>
</dbReference>
<protein>
    <submittedName>
        <fullName evidence="7">Endoglucanase</fullName>
        <ecNumber evidence="7">3.2.1.4</ecNumber>
    </submittedName>
</protein>
<keyword evidence="4" id="KW-0479">Metal-binding</keyword>
<evidence type="ECO:0000256" key="5">
    <source>
        <dbReference type="ARBA" id="ARBA00022801"/>
    </source>
</evidence>
<dbReference type="RefSeq" id="WP_307325112.1">
    <property type="nucleotide sequence ID" value="NZ_JAUSUG010000007.1"/>
</dbReference>
<dbReference type="PANTHER" id="PTHR32481">
    <property type="entry name" value="AMINOPEPTIDASE"/>
    <property type="match status" value="1"/>
</dbReference>
<keyword evidence="5 7" id="KW-0378">Hydrolase</keyword>
<comment type="caution">
    <text evidence="7">The sequence shown here is derived from an EMBL/GenBank/DDBJ whole genome shotgun (WGS) entry which is preliminary data.</text>
</comment>
<keyword evidence="3" id="KW-0645">Protease</keyword>
<dbReference type="InterPro" id="IPR023367">
    <property type="entry name" value="Peptidase_M42_dom2"/>
</dbReference>
<evidence type="ECO:0000256" key="2">
    <source>
        <dbReference type="ARBA" id="ARBA00022438"/>
    </source>
</evidence>
<sequence length="357" mass="38494">MKVLLEQLTTLHGPCGYEQPVSKWVRDTVKPLVDEVTVDSLGNVIATKTGRASGPIMVMTAHMDEIGFIVKKIENNGLIRFEKLGGNDDRFLLTQKVQIRTKTGLLTGVIGSISAHYAKFDDASRVRNHRQLYIDVGAKSKEDAIALGVQVGNPITWYPSMDYLGNESTGRFVGKGFDDRAGCAVLIQVLQELDESGFAGTLTAIFTVQEEVGLRGAQVAARQVKADVAIAIDTTAVSDTPEETMDDTLSIGAGTGIKVLDFSLISHPSVKEKLIQLANDKEIPFQMEVFPGIGTDGGAMSLANHGIPTGVLSIPSRYAHSPVEVIDMKDLVATKDLLKAFILSLNSNSQFSFIDGE</sequence>
<dbReference type="InterPro" id="IPR008007">
    <property type="entry name" value="Peptidase_M42"/>
</dbReference>
<dbReference type="Gene3D" id="2.40.30.40">
    <property type="entry name" value="Peptidase M42, domain 2"/>
    <property type="match status" value="1"/>
</dbReference>
<dbReference type="EC" id="3.2.1.4" evidence="7"/>
<dbReference type="EMBL" id="JAUSUG010000007">
    <property type="protein sequence ID" value="MDQ0254744.1"/>
    <property type="molecule type" value="Genomic_DNA"/>
</dbReference>
<evidence type="ECO:0000256" key="4">
    <source>
        <dbReference type="ARBA" id="ARBA00022723"/>
    </source>
</evidence>
<dbReference type="PANTHER" id="PTHR32481:SF0">
    <property type="entry name" value="AMINOPEPTIDASE YPDE-RELATED"/>
    <property type="match status" value="1"/>
</dbReference>
<evidence type="ECO:0000256" key="3">
    <source>
        <dbReference type="ARBA" id="ARBA00022670"/>
    </source>
</evidence>
<dbReference type="SUPFAM" id="SSF101821">
    <property type="entry name" value="Aminopeptidase/glucanase lid domain"/>
    <property type="match status" value="1"/>
</dbReference>
<evidence type="ECO:0000313" key="8">
    <source>
        <dbReference type="Proteomes" id="UP001230005"/>
    </source>
</evidence>
<accession>A0ABT9ZU28</accession>
<dbReference type="SUPFAM" id="SSF53187">
    <property type="entry name" value="Zn-dependent exopeptidases"/>
    <property type="match status" value="1"/>
</dbReference>
<dbReference type="Gene3D" id="3.40.630.10">
    <property type="entry name" value="Zn peptidases"/>
    <property type="match status" value="1"/>
</dbReference>
<dbReference type="InterPro" id="IPR051464">
    <property type="entry name" value="Peptidase_M42_aminopept"/>
</dbReference>
<proteinExistence type="inferred from homology"/>
<reference evidence="7 8" key="1">
    <citation type="submission" date="2023-07" db="EMBL/GenBank/DDBJ databases">
        <title>Genomic Encyclopedia of Type Strains, Phase IV (KMG-IV): sequencing the most valuable type-strain genomes for metagenomic binning, comparative biology and taxonomic classification.</title>
        <authorList>
            <person name="Goeker M."/>
        </authorList>
    </citation>
    <scope>NUCLEOTIDE SEQUENCE [LARGE SCALE GENOMIC DNA]</scope>
    <source>
        <strain evidence="7 8">DSM 9768</strain>
    </source>
</reference>
<name>A0ABT9ZU28_9BACI</name>
<evidence type="ECO:0000313" key="7">
    <source>
        <dbReference type="EMBL" id="MDQ0254744.1"/>
    </source>
</evidence>
<comment type="similarity">
    <text evidence="1 6">Belongs to the peptidase M42 family.</text>
</comment>
<keyword evidence="7" id="KW-0326">Glycosidase</keyword>
<dbReference type="PIRSF" id="PIRSF001123">
    <property type="entry name" value="PepA_GA"/>
    <property type="match status" value="1"/>
</dbReference>
<organism evidence="7 8">
    <name type="scientific">Evansella vedderi</name>
    <dbReference type="NCBI Taxonomy" id="38282"/>
    <lineage>
        <taxon>Bacteria</taxon>
        <taxon>Bacillati</taxon>
        <taxon>Bacillota</taxon>
        <taxon>Bacilli</taxon>
        <taxon>Bacillales</taxon>
        <taxon>Bacillaceae</taxon>
        <taxon>Evansella</taxon>
    </lineage>
</organism>
<dbReference type="CDD" id="cd05656">
    <property type="entry name" value="M42_Frv"/>
    <property type="match status" value="1"/>
</dbReference>
<gene>
    <name evidence="7" type="ORF">J2S74_002123</name>
</gene>
<dbReference type="Proteomes" id="UP001230005">
    <property type="component" value="Unassembled WGS sequence"/>
</dbReference>